<evidence type="ECO:0000313" key="9">
    <source>
        <dbReference type="Proteomes" id="UP000515349"/>
    </source>
</evidence>
<dbReference type="Proteomes" id="UP000539710">
    <property type="component" value="Unassembled WGS sequence"/>
</dbReference>
<feature type="transmembrane region" description="Helical" evidence="6">
    <location>
        <begin position="12"/>
        <end position="31"/>
    </location>
</feature>
<feature type="transmembrane region" description="Helical" evidence="6">
    <location>
        <begin position="46"/>
        <end position="64"/>
    </location>
</feature>
<keyword evidence="10" id="KW-1185">Reference proteome</keyword>
<dbReference type="GO" id="GO:0005886">
    <property type="term" value="C:plasma membrane"/>
    <property type="evidence" value="ECO:0007669"/>
    <property type="project" value="UniProtKB-SubCell"/>
</dbReference>
<keyword evidence="3 6" id="KW-0812">Transmembrane</keyword>
<evidence type="ECO:0000256" key="2">
    <source>
        <dbReference type="ARBA" id="ARBA00022475"/>
    </source>
</evidence>
<keyword evidence="5 6" id="KW-0472">Membrane</keyword>
<evidence type="ECO:0000256" key="4">
    <source>
        <dbReference type="ARBA" id="ARBA00022989"/>
    </source>
</evidence>
<evidence type="ECO:0000256" key="5">
    <source>
        <dbReference type="ARBA" id="ARBA00023136"/>
    </source>
</evidence>
<evidence type="ECO:0000313" key="10">
    <source>
        <dbReference type="Proteomes" id="UP000539710"/>
    </source>
</evidence>
<gene>
    <name evidence="8" type="ORF">H1R16_04410</name>
    <name evidence="7" type="ORF">H2507_10000</name>
</gene>
<dbReference type="Proteomes" id="UP000515349">
    <property type="component" value="Chromosome"/>
</dbReference>
<evidence type="ECO:0000256" key="1">
    <source>
        <dbReference type="ARBA" id="ARBA00004651"/>
    </source>
</evidence>
<evidence type="ECO:0000256" key="3">
    <source>
        <dbReference type="ARBA" id="ARBA00022692"/>
    </source>
</evidence>
<protein>
    <submittedName>
        <fullName evidence="8">Flippase-like domain-containing protein</fullName>
    </submittedName>
</protein>
<dbReference type="PANTHER" id="PTHR39087:SF2">
    <property type="entry name" value="UPF0104 MEMBRANE PROTEIN MJ1595"/>
    <property type="match status" value="1"/>
</dbReference>
<keyword evidence="2" id="KW-1003">Cell membrane</keyword>
<dbReference type="EMBL" id="CP059472">
    <property type="protein sequence ID" value="QMS99253.1"/>
    <property type="molecule type" value="Genomic_DNA"/>
</dbReference>
<dbReference type="PANTHER" id="PTHR39087">
    <property type="entry name" value="UPF0104 MEMBRANE PROTEIN MJ1595"/>
    <property type="match status" value="1"/>
</dbReference>
<name>A0A7D7LUW5_9FLAO</name>
<sequence length="354" mass="39323">METSIKKNPVKLILTIALSVAVAVFFMWLAFRGLNFGEIKGYFAKANYFWVAVAAVFGILAYWFRAIRWNLLLEPMGYRISNSNSLWTISFGYLMNLTIPRSGELARSTALYGVEQVPVDKSFGTIILERIVDLICMMGFLLLTFIFKYEAIFAFFNHVTQSNDSSAQSSNFWIWLILTVGVTGAVLFFLLRSALEKIAIFGKIYKIVDGLLQGLTSIFRLKQPVRFFIYSFAIWICYFLAAYLVCFSLPETSAFGVADGFFIIVVGTLGMMIPASGGIGAFHFALKVGIGALFLSEGKSFEEGAAVGLAYAFISHTMQLVIMAVMGFISIPVLAKSRSEALRKRTLNTSEKAS</sequence>
<comment type="subcellular location">
    <subcellularLocation>
        <location evidence="1">Cell membrane</location>
        <topology evidence="1">Multi-pass membrane protein</topology>
    </subcellularLocation>
</comment>
<keyword evidence="4 6" id="KW-1133">Transmembrane helix</keyword>
<dbReference type="Pfam" id="PF03706">
    <property type="entry name" value="LPG_synthase_TM"/>
    <property type="match status" value="1"/>
</dbReference>
<dbReference type="EMBL" id="JACEUX010000003">
    <property type="protein sequence ID" value="MBA5247500.1"/>
    <property type="molecule type" value="Genomic_DNA"/>
</dbReference>
<reference evidence="10" key="2">
    <citation type="submission" date="2020-07" db="EMBL/GenBank/DDBJ databases">
        <title>Flavobacterium sp. xlx-214.</title>
        <authorList>
            <person name="Yang C."/>
        </authorList>
    </citation>
    <scope>NUCLEOTIDE SEQUENCE [LARGE SCALE GENOMIC DNA]</scope>
    <source>
        <strain evidence="10">CX-624</strain>
    </source>
</reference>
<feature type="transmembrane region" description="Helical" evidence="6">
    <location>
        <begin position="227"/>
        <end position="249"/>
    </location>
</feature>
<accession>A0A7D7LUW5</accession>
<feature type="transmembrane region" description="Helical" evidence="6">
    <location>
        <begin position="172"/>
        <end position="191"/>
    </location>
</feature>
<reference evidence="8 9" key="1">
    <citation type="submission" date="2020-07" db="EMBL/GenBank/DDBJ databases">
        <title>Chryseobacterium sp.cx-624.</title>
        <authorList>
            <person name="Yang C."/>
        </authorList>
    </citation>
    <scope>NUCLEOTIDE SEQUENCE [LARGE SCALE GENOMIC DNA]</scope>
    <source>
        <strain evidence="9">cx-624</strain>
        <strain evidence="8">Cx-624</strain>
    </source>
</reference>
<feature type="transmembrane region" description="Helical" evidence="6">
    <location>
        <begin position="131"/>
        <end position="152"/>
    </location>
</feature>
<dbReference type="InterPro" id="IPR022791">
    <property type="entry name" value="L-PG_synthase/AglD"/>
</dbReference>
<evidence type="ECO:0000256" key="6">
    <source>
        <dbReference type="SAM" id="Phobius"/>
    </source>
</evidence>
<evidence type="ECO:0000313" key="8">
    <source>
        <dbReference type="EMBL" id="QMS99253.1"/>
    </source>
</evidence>
<proteinExistence type="predicted"/>
<feature type="transmembrane region" description="Helical" evidence="6">
    <location>
        <begin position="306"/>
        <end position="335"/>
    </location>
</feature>
<reference evidence="7" key="3">
    <citation type="submission" date="2020-07" db="EMBL/GenBank/DDBJ databases">
        <authorList>
            <person name="Yang C."/>
        </authorList>
    </citation>
    <scope>NUCLEOTIDE SEQUENCE</scope>
    <source>
        <strain evidence="7">Cx-624</strain>
    </source>
</reference>
<dbReference type="KEGG" id="cbau:H1R16_04410"/>
<feature type="transmembrane region" description="Helical" evidence="6">
    <location>
        <begin position="261"/>
        <end position="286"/>
    </location>
</feature>
<organism evidence="8 9">
    <name type="scientific">Marnyiella aurantia</name>
    <dbReference type="NCBI Taxonomy" id="2758037"/>
    <lineage>
        <taxon>Bacteria</taxon>
        <taxon>Pseudomonadati</taxon>
        <taxon>Bacteroidota</taxon>
        <taxon>Flavobacteriia</taxon>
        <taxon>Flavobacteriales</taxon>
        <taxon>Weeksellaceae</taxon>
        <taxon>Marnyiella</taxon>
    </lineage>
</organism>
<dbReference type="AlphaFoldDB" id="A0A7D7LUW5"/>
<evidence type="ECO:0000313" key="7">
    <source>
        <dbReference type="EMBL" id="MBA5247500.1"/>
    </source>
</evidence>